<keyword evidence="4" id="KW-0472">Membrane</keyword>
<keyword evidence="6" id="KW-1185">Reference proteome</keyword>
<evidence type="ECO:0008006" key="7">
    <source>
        <dbReference type="Google" id="ProtNLM"/>
    </source>
</evidence>
<keyword evidence="2" id="KW-0378">Hydrolase</keyword>
<dbReference type="AlphaFoldDB" id="A0A0D3J0V3"/>
<name>A0A0D3J0V3_EMIH1</name>
<evidence type="ECO:0000256" key="3">
    <source>
        <dbReference type="SAM" id="MobiDB-lite"/>
    </source>
</evidence>
<feature type="region of interest" description="Disordered" evidence="3">
    <location>
        <begin position="193"/>
        <end position="215"/>
    </location>
</feature>
<dbReference type="HOGENOM" id="CLU_274225_0_0_1"/>
<keyword evidence="1" id="KW-0732">Signal</keyword>
<feature type="transmembrane region" description="Helical" evidence="4">
    <location>
        <begin position="1101"/>
        <end position="1119"/>
    </location>
</feature>
<dbReference type="Proteomes" id="UP000013827">
    <property type="component" value="Unassembled WGS sequence"/>
</dbReference>
<feature type="transmembrane region" description="Helical" evidence="4">
    <location>
        <begin position="611"/>
        <end position="634"/>
    </location>
</feature>
<dbReference type="Gene3D" id="3.40.50.1820">
    <property type="entry name" value="alpha/beta hydrolase"/>
    <property type="match status" value="1"/>
</dbReference>
<keyword evidence="4" id="KW-0812">Transmembrane</keyword>
<dbReference type="SUPFAM" id="SSF53474">
    <property type="entry name" value="alpha/beta-Hydrolases"/>
    <property type="match status" value="1"/>
</dbReference>
<feature type="compositionally biased region" description="Basic and acidic residues" evidence="3">
    <location>
        <begin position="126"/>
        <end position="135"/>
    </location>
</feature>
<dbReference type="EnsemblProtists" id="EOD17138">
    <property type="protein sequence ID" value="EOD17138"/>
    <property type="gene ID" value="EMIHUDRAFT_244389"/>
</dbReference>
<keyword evidence="4" id="KW-1133">Transmembrane helix</keyword>
<feature type="transmembrane region" description="Helical" evidence="4">
    <location>
        <begin position="351"/>
        <end position="369"/>
    </location>
</feature>
<feature type="region of interest" description="Disordered" evidence="3">
    <location>
        <begin position="123"/>
        <end position="177"/>
    </location>
</feature>
<feature type="transmembrane region" description="Helical" evidence="4">
    <location>
        <begin position="381"/>
        <end position="401"/>
    </location>
</feature>
<dbReference type="InterPro" id="IPR029058">
    <property type="entry name" value="AB_hydrolase_fold"/>
</dbReference>
<evidence type="ECO:0000313" key="6">
    <source>
        <dbReference type="Proteomes" id="UP000013827"/>
    </source>
</evidence>
<reference evidence="5" key="2">
    <citation type="submission" date="2024-10" db="UniProtKB">
        <authorList>
            <consortium name="EnsemblProtists"/>
        </authorList>
    </citation>
    <scope>IDENTIFICATION</scope>
</reference>
<feature type="region of interest" description="Disordered" evidence="3">
    <location>
        <begin position="451"/>
        <end position="474"/>
    </location>
</feature>
<sequence>MNDASPCVPDYYGQAMNDDSPAAASTRAERRYMVDFNESEGESAFLVEGAQVQTELGPTASVKAGITSLPPSLLGAEACGVNNDVVVKEEAATQEATSEEAVVAEESATEEATIKSAAAEEAVAEEAAKEVEKPAKTVSNTPDPADTTCYPGLPTPAEGGKSGPASARSGSGPGYVDGVEAEVRRLGESVVYQATPTDGKKSPSPGVPTSGGIAPVAPKPLGAVAGAGQAEAEAAEERKYWLGINNKAKAALDLNHVRQGAIRRWHAAANCVQGGYTKAEGAFRWLLLVCMPAFGHCAPAVPSPTAVASAFSSAVASASSTFSSGVASAASSAFSPAVASKASSLVSCSPLLMPALVLILLAIACVASWPTAASGKGARRCVAWAVCLTAAIACLPGAAAAPVESSASSTTFSWFTEGGAIPLSFLFAVSVFAATADFVLRQLRGRRNSTAAFSPPVFSPPPSPPESAGGPSDVVRTSSAVMRVVDKFSSLMRPPPRRPLLPRPSTAYVNSRRIRSGPILSAGGSPPTHPVPATSRDMVGRSLDVRPPMHRCIVWLLTAVLTSRVFRVVREQIYGRKVHRLRRHVEVVNGQSVVRYKRENSVRRESELRSFALIPLTMTVLWLVATIFDAWATLPPNISRTVSEPPNSTVFGIAAGERPPFIGCEYCEQQCAPCATCYDGWTHVYENRFDRCAASAGPCGYPFGALRHCSVQCAPFFALGRQGLHCIERSDDFSAFALVAHPDSTGSGREFCEYRDPSLPIVRGVDPWGQGRRWPLVVFLNGRGTCGNLALWNFQLHGLRHWYGFLLLMPDSVRHAKGRFWCTPVDMLHAPDACGGSDDDAYIWSLVEEVRSDYEISDVIIMGWSNGAGLATTMACNHASDLLGAIVVAGGDAHTYAIPDHPSYSRGCQPDGPVHMLYLHDPNDLIVHYSNAVANVEHAANASGCDTSVCPAPQRRLDLVRHLEGVQRVGGDILNLGPRPRMETTLFAYRHCLPGGSAEMMVLMGYGYLSGQTSHGTILSFSLPAVGHILGFGQPNDQGVHFAFTKRALDWMWAKGGYHPSAAREGRHLTMFAARSLDHAGNLRCSIYTDYHDANKNFICVLIAVPLCGLAAVISLCFIQGMRDLRKAAKAGGLMRAGAVIAPAPRSITFHDVAPSAAQAEEMEAAEARR</sequence>
<evidence type="ECO:0000313" key="5">
    <source>
        <dbReference type="EnsemblProtists" id="EOD17138"/>
    </source>
</evidence>
<evidence type="ECO:0000256" key="1">
    <source>
        <dbReference type="ARBA" id="ARBA00022729"/>
    </source>
</evidence>
<feature type="transmembrane region" description="Helical" evidence="4">
    <location>
        <begin position="421"/>
        <end position="440"/>
    </location>
</feature>
<dbReference type="PANTHER" id="PTHR43037">
    <property type="entry name" value="UNNAMED PRODUCT-RELATED"/>
    <property type="match status" value="1"/>
</dbReference>
<dbReference type="KEGG" id="ehx:EMIHUDRAFT_244389"/>
<dbReference type="PANTHER" id="PTHR43037:SF5">
    <property type="entry name" value="FERULOYL ESTERASE"/>
    <property type="match status" value="1"/>
</dbReference>
<evidence type="ECO:0000256" key="2">
    <source>
        <dbReference type="ARBA" id="ARBA00022801"/>
    </source>
</evidence>
<dbReference type="RefSeq" id="XP_005769567.1">
    <property type="nucleotide sequence ID" value="XM_005769510.1"/>
</dbReference>
<protein>
    <recommendedName>
        <fullName evidence="7">Peptidase S9 prolyl oligopeptidase catalytic domain-containing protein</fullName>
    </recommendedName>
</protein>
<dbReference type="GO" id="GO:0016787">
    <property type="term" value="F:hydrolase activity"/>
    <property type="evidence" value="ECO:0007669"/>
    <property type="project" value="UniProtKB-KW"/>
</dbReference>
<reference evidence="6" key="1">
    <citation type="journal article" date="2013" name="Nature">
        <title>Pan genome of the phytoplankton Emiliania underpins its global distribution.</title>
        <authorList>
            <person name="Read B.A."/>
            <person name="Kegel J."/>
            <person name="Klute M.J."/>
            <person name="Kuo A."/>
            <person name="Lefebvre S.C."/>
            <person name="Maumus F."/>
            <person name="Mayer C."/>
            <person name="Miller J."/>
            <person name="Monier A."/>
            <person name="Salamov A."/>
            <person name="Young J."/>
            <person name="Aguilar M."/>
            <person name="Claverie J.M."/>
            <person name="Frickenhaus S."/>
            <person name="Gonzalez K."/>
            <person name="Herman E.K."/>
            <person name="Lin Y.C."/>
            <person name="Napier J."/>
            <person name="Ogata H."/>
            <person name="Sarno A.F."/>
            <person name="Shmutz J."/>
            <person name="Schroeder D."/>
            <person name="de Vargas C."/>
            <person name="Verret F."/>
            <person name="von Dassow P."/>
            <person name="Valentin K."/>
            <person name="Van de Peer Y."/>
            <person name="Wheeler G."/>
            <person name="Dacks J.B."/>
            <person name="Delwiche C.F."/>
            <person name="Dyhrman S.T."/>
            <person name="Glockner G."/>
            <person name="John U."/>
            <person name="Richards T."/>
            <person name="Worden A.Z."/>
            <person name="Zhang X."/>
            <person name="Grigoriev I.V."/>
            <person name="Allen A.E."/>
            <person name="Bidle K."/>
            <person name="Borodovsky M."/>
            <person name="Bowler C."/>
            <person name="Brownlee C."/>
            <person name="Cock J.M."/>
            <person name="Elias M."/>
            <person name="Gladyshev V.N."/>
            <person name="Groth M."/>
            <person name="Guda C."/>
            <person name="Hadaegh A."/>
            <person name="Iglesias-Rodriguez M.D."/>
            <person name="Jenkins J."/>
            <person name="Jones B.M."/>
            <person name="Lawson T."/>
            <person name="Leese F."/>
            <person name="Lindquist E."/>
            <person name="Lobanov A."/>
            <person name="Lomsadze A."/>
            <person name="Malik S.B."/>
            <person name="Marsh M.E."/>
            <person name="Mackinder L."/>
            <person name="Mock T."/>
            <person name="Mueller-Roeber B."/>
            <person name="Pagarete A."/>
            <person name="Parker M."/>
            <person name="Probert I."/>
            <person name="Quesneville H."/>
            <person name="Raines C."/>
            <person name="Rensing S.A."/>
            <person name="Riano-Pachon D.M."/>
            <person name="Richier S."/>
            <person name="Rokitta S."/>
            <person name="Shiraiwa Y."/>
            <person name="Soanes D.M."/>
            <person name="van der Giezen M."/>
            <person name="Wahlund T.M."/>
            <person name="Williams B."/>
            <person name="Wilson W."/>
            <person name="Wolfe G."/>
            <person name="Wurch L.L."/>
        </authorList>
    </citation>
    <scope>NUCLEOTIDE SEQUENCE</scope>
</reference>
<dbReference type="GeneID" id="17263296"/>
<dbReference type="PaxDb" id="2903-EOD17138"/>
<evidence type="ECO:0000256" key="4">
    <source>
        <dbReference type="SAM" id="Phobius"/>
    </source>
</evidence>
<dbReference type="InterPro" id="IPR050955">
    <property type="entry name" value="Plant_Biomass_Hydrol_Est"/>
</dbReference>
<accession>A0A0D3J0V3</accession>
<organism evidence="5 6">
    <name type="scientific">Emiliania huxleyi (strain CCMP1516)</name>
    <dbReference type="NCBI Taxonomy" id="280463"/>
    <lineage>
        <taxon>Eukaryota</taxon>
        <taxon>Haptista</taxon>
        <taxon>Haptophyta</taxon>
        <taxon>Prymnesiophyceae</taxon>
        <taxon>Isochrysidales</taxon>
        <taxon>Noelaerhabdaceae</taxon>
        <taxon>Emiliania</taxon>
    </lineage>
</organism>
<feature type="region of interest" description="Disordered" evidence="3">
    <location>
        <begin position="1"/>
        <end position="24"/>
    </location>
</feature>
<proteinExistence type="predicted"/>